<evidence type="ECO:0000313" key="1">
    <source>
        <dbReference type="EMBL" id="NBH62182.1"/>
    </source>
</evidence>
<dbReference type="AlphaFoldDB" id="A0A845QJ25"/>
<reference evidence="1 2" key="1">
    <citation type="submission" date="2018-08" db="EMBL/GenBank/DDBJ databases">
        <title>Murine metabolic-syndrome-specific gut microbial biobank.</title>
        <authorList>
            <person name="Liu C."/>
        </authorList>
    </citation>
    <scope>NUCLEOTIDE SEQUENCE [LARGE SCALE GENOMIC DNA]</scope>
    <source>
        <strain evidence="1 2">28</strain>
    </source>
</reference>
<comment type="caution">
    <text evidence="1">The sequence shown here is derived from an EMBL/GenBank/DDBJ whole genome shotgun (WGS) entry which is preliminary data.</text>
</comment>
<proteinExistence type="predicted"/>
<protein>
    <submittedName>
        <fullName evidence="1">DUF2313 domain-containing protein</fullName>
    </submittedName>
</protein>
<gene>
    <name evidence="1" type="ORF">D0435_11010</name>
</gene>
<dbReference type="InterPro" id="IPR018755">
    <property type="entry name" value="Phage_Mu_Gp48"/>
</dbReference>
<name>A0A845QJ25_9FIRM</name>
<sequence length="185" mass="21791">MDRKLIEYLPEFLRDFREMKFLTDKEQVQAERLWKTLESIWQNQFIETLGEEGCRRWEGILQIHHRGYRSLKERRDTILSKMAEQRPFTIRTLRRTLTALCGEDGFDIMLIPEEYFLQARVRVAAETTDRDAKGLLRAVDDYVERVKPCNLTYDSSLFDRHTGIAGSYYACAVSTSKTYTMEVAT</sequence>
<keyword evidence="2" id="KW-1185">Reference proteome</keyword>
<dbReference type="Proteomes" id="UP000446866">
    <property type="component" value="Unassembled WGS sequence"/>
</dbReference>
<dbReference type="EMBL" id="QXWK01000020">
    <property type="protein sequence ID" value="NBH62182.1"/>
    <property type="molecule type" value="Genomic_DNA"/>
</dbReference>
<dbReference type="Pfam" id="PF10076">
    <property type="entry name" value="Phage_Mu_Gp48"/>
    <property type="match status" value="1"/>
</dbReference>
<evidence type="ECO:0000313" key="2">
    <source>
        <dbReference type="Proteomes" id="UP000446866"/>
    </source>
</evidence>
<organism evidence="1 2">
    <name type="scientific">Anaerotruncus colihominis</name>
    <dbReference type="NCBI Taxonomy" id="169435"/>
    <lineage>
        <taxon>Bacteria</taxon>
        <taxon>Bacillati</taxon>
        <taxon>Bacillota</taxon>
        <taxon>Clostridia</taxon>
        <taxon>Eubacteriales</taxon>
        <taxon>Oscillospiraceae</taxon>
        <taxon>Anaerotruncus</taxon>
    </lineage>
</organism>
<accession>A0A845QJ25</accession>
<dbReference type="RefSeq" id="WP_160202466.1">
    <property type="nucleotide sequence ID" value="NZ_QXWK01000020.1"/>
</dbReference>